<dbReference type="InterPro" id="IPR012677">
    <property type="entry name" value="Nucleotide-bd_a/b_plait_sf"/>
</dbReference>
<dbReference type="GO" id="GO:0003729">
    <property type="term" value="F:mRNA binding"/>
    <property type="evidence" value="ECO:0007669"/>
    <property type="project" value="TreeGrafter"/>
</dbReference>
<dbReference type="Pfam" id="PF08777">
    <property type="entry name" value="RRM_3"/>
    <property type="match status" value="1"/>
</dbReference>
<dbReference type="GO" id="GO:0005730">
    <property type="term" value="C:nucleolus"/>
    <property type="evidence" value="ECO:0007669"/>
    <property type="project" value="UniProtKB-SubCell"/>
</dbReference>
<dbReference type="PROSITE" id="PS50961">
    <property type="entry name" value="HTH_LA"/>
    <property type="match status" value="1"/>
</dbReference>
<protein>
    <recommendedName>
        <fullName evidence="13">La protein 1</fullName>
    </recommendedName>
</protein>
<evidence type="ECO:0000256" key="4">
    <source>
        <dbReference type="ARBA" id="ARBA00023242"/>
    </source>
</evidence>
<dbReference type="GO" id="GO:1990904">
    <property type="term" value="C:ribonucleoprotein complex"/>
    <property type="evidence" value="ECO:0007669"/>
    <property type="project" value="UniProtKB-UniRule"/>
</dbReference>
<feature type="compositionally biased region" description="Basic and acidic residues" evidence="7">
    <location>
        <begin position="392"/>
        <end position="402"/>
    </location>
</feature>
<dbReference type="InterPro" id="IPR002344">
    <property type="entry name" value="Lupus_La"/>
</dbReference>
<dbReference type="eggNOG" id="KOG0118">
    <property type="taxonomic scope" value="Eukaryota"/>
</dbReference>
<gene>
    <name evidence="11" type="ordered locus">AALP_Aa2g250100</name>
</gene>
<dbReference type="InterPro" id="IPR006630">
    <property type="entry name" value="La_HTH"/>
</dbReference>
<dbReference type="PANTHER" id="PTHR22792">
    <property type="entry name" value="LUPUS LA PROTEIN-RELATED"/>
    <property type="match status" value="1"/>
</dbReference>
<evidence type="ECO:0008006" key="13">
    <source>
        <dbReference type="Google" id="ProtNLM"/>
    </source>
</evidence>
<evidence type="ECO:0000313" key="11">
    <source>
        <dbReference type="EMBL" id="KFK42392.1"/>
    </source>
</evidence>
<dbReference type="Pfam" id="PF05383">
    <property type="entry name" value="La"/>
    <property type="match status" value="1"/>
</dbReference>
<evidence type="ECO:0000256" key="5">
    <source>
        <dbReference type="ARBA" id="ARBA00057261"/>
    </source>
</evidence>
<dbReference type="GO" id="GO:0006396">
    <property type="term" value="P:RNA processing"/>
    <property type="evidence" value="ECO:0007669"/>
    <property type="project" value="InterPro"/>
</dbReference>
<dbReference type="InterPro" id="IPR045180">
    <property type="entry name" value="La_dom_prot"/>
</dbReference>
<proteinExistence type="predicted"/>
<dbReference type="Gene3D" id="1.10.10.10">
    <property type="entry name" value="Winged helix-like DNA-binding domain superfamily/Winged helix DNA-binding domain"/>
    <property type="match status" value="1"/>
</dbReference>
<dbReference type="PROSITE" id="PS50102">
    <property type="entry name" value="RRM"/>
    <property type="match status" value="1"/>
</dbReference>
<evidence type="ECO:0000259" key="10">
    <source>
        <dbReference type="PROSITE" id="PS51939"/>
    </source>
</evidence>
<feature type="domain" description="HTH La-type RNA-binding" evidence="9">
    <location>
        <begin position="5"/>
        <end position="108"/>
    </location>
</feature>
<dbReference type="AlphaFoldDB" id="A0A087HJU0"/>
<comment type="function">
    <text evidence="5">Binds to the 3' poly(U) terminus of nascent RNA polymerase III transcripts, protecting them from exonuclease digestion and facilitating their folding and maturation.</text>
</comment>
<dbReference type="SUPFAM" id="SSF54928">
    <property type="entry name" value="RNA-binding domain, RBD"/>
    <property type="match status" value="2"/>
</dbReference>
<dbReference type="PROSITE" id="PS51939">
    <property type="entry name" value="XRRM"/>
    <property type="match status" value="1"/>
</dbReference>
<sequence length="415" mass="46512">MAPMASFDDETAHKLLTQVEFYFSDSNLPIDEFLNREVSKSQDGLVSLPLVCSFSRMRNLLGLGNAKRDDIPVALVQGLANLLRSSTFLKVSCNGNRIGRGTKLSKPEVVLEQVHRRTIAASPFEYNIKMDDVASFFSQYAKVNSVRLPHHVGDKKHFCGTALVEFSSEQDTEHILKQSLVYAGADLVFIPKSDFDCERENMIKKLAESGPSLNYTEFHKGKIVKFTLKRLASGGKVAEKENPKTLENKIVREEDKADTTDEKLEGNDKKKESQEKVDKADQLVVPPWDNIGSEALKDAFQRFGSVKHVEYSSGLDTGYVCFIDSDTAMKARAAVEFAGGLFLKNKFSIALEAVNGEMEREVWKRVLIAIGEVDRKGWKRLSSPEPEDGKEEDDKKERKSKGESSQLPKKAQKKH</sequence>
<feature type="region of interest" description="Disordered" evidence="7">
    <location>
        <begin position="378"/>
        <end position="415"/>
    </location>
</feature>
<evidence type="ECO:0000256" key="6">
    <source>
        <dbReference type="PROSITE-ProRule" id="PRU00332"/>
    </source>
</evidence>
<dbReference type="InterPro" id="IPR035979">
    <property type="entry name" value="RBD_domain_sf"/>
</dbReference>
<comment type="subcellular location">
    <subcellularLocation>
        <location evidence="1">Nucleus</location>
        <location evidence="1">Nucleolus</location>
    </subcellularLocation>
    <subcellularLocation>
        <location evidence="2">Nucleus</location>
        <location evidence="2">Nucleoplasm</location>
    </subcellularLocation>
</comment>
<organism evidence="11 12">
    <name type="scientific">Arabis alpina</name>
    <name type="common">Alpine rock-cress</name>
    <dbReference type="NCBI Taxonomy" id="50452"/>
    <lineage>
        <taxon>Eukaryota</taxon>
        <taxon>Viridiplantae</taxon>
        <taxon>Streptophyta</taxon>
        <taxon>Embryophyta</taxon>
        <taxon>Tracheophyta</taxon>
        <taxon>Spermatophyta</taxon>
        <taxon>Magnoliopsida</taxon>
        <taxon>eudicotyledons</taxon>
        <taxon>Gunneridae</taxon>
        <taxon>Pentapetalae</taxon>
        <taxon>rosids</taxon>
        <taxon>malvids</taxon>
        <taxon>Brassicales</taxon>
        <taxon>Brassicaceae</taxon>
        <taxon>Arabideae</taxon>
        <taxon>Arabis</taxon>
    </lineage>
</organism>
<evidence type="ECO:0000256" key="1">
    <source>
        <dbReference type="ARBA" id="ARBA00004604"/>
    </source>
</evidence>
<dbReference type="OrthoDB" id="439993at2759"/>
<dbReference type="GO" id="GO:0005654">
    <property type="term" value="C:nucleoplasm"/>
    <property type="evidence" value="ECO:0007669"/>
    <property type="project" value="UniProtKB-SubCell"/>
</dbReference>
<evidence type="ECO:0000259" key="8">
    <source>
        <dbReference type="PROSITE" id="PS50102"/>
    </source>
</evidence>
<feature type="domain" description="RRM" evidence="8">
    <location>
        <begin position="117"/>
        <end position="231"/>
    </location>
</feature>
<dbReference type="Gramene" id="KFK42392">
    <property type="protein sequence ID" value="KFK42392"/>
    <property type="gene ID" value="AALP_AA2G250100"/>
</dbReference>
<dbReference type="InterPro" id="IPR036390">
    <property type="entry name" value="WH_DNA-bd_sf"/>
</dbReference>
<dbReference type="EMBL" id="CM002870">
    <property type="protein sequence ID" value="KFK42392.1"/>
    <property type="molecule type" value="Genomic_DNA"/>
</dbReference>
<evidence type="ECO:0000313" key="12">
    <source>
        <dbReference type="Proteomes" id="UP000029120"/>
    </source>
</evidence>
<dbReference type="SUPFAM" id="SSF46785">
    <property type="entry name" value="Winged helix' DNA-binding domain"/>
    <property type="match status" value="1"/>
</dbReference>
<dbReference type="CDD" id="cd08030">
    <property type="entry name" value="LA_like_plant"/>
    <property type="match status" value="1"/>
</dbReference>
<dbReference type="Gene3D" id="3.30.70.330">
    <property type="match status" value="2"/>
</dbReference>
<evidence type="ECO:0000259" key="9">
    <source>
        <dbReference type="PROSITE" id="PS50961"/>
    </source>
</evidence>
<accession>A0A087HJU0</accession>
<reference evidence="12" key="1">
    <citation type="journal article" date="2015" name="Nat. Plants">
        <title>Genome expansion of Arabis alpina linked with retrotransposition and reduced symmetric DNA methylation.</title>
        <authorList>
            <person name="Willing E.M."/>
            <person name="Rawat V."/>
            <person name="Mandakova T."/>
            <person name="Maumus F."/>
            <person name="James G.V."/>
            <person name="Nordstroem K.J."/>
            <person name="Becker C."/>
            <person name="Warthmann N."/>
            <person name="Chica C."/>
            <person name="Szarzynska B."/>
            <person name="Zytnicki M."/>
            <person name="Albani M.C."/>
            <person name="Kiefer C."/>
            <person name="Bergonzi S."/>
            <person name="Castaings L."/>
            <person name="Mateos J.L."/>
            <person name="Berns M.C."/>
            <person name="Bujdoso N."/>
            <person name="Piofczyk T."/>
            <person name="de Lorenzo L."/>
            <person name="Barrero-Sicilia C."/>
            <person name="Mateos I."/>
            <person name="Piednoel M."/>
            <person name="Hagmann J."/>
            <person name="Chen-Min-Tao R."/>
            <person name="Iglesias-Fernandez R."/>
            <person name="Schuster S.C."/>
            <person name="Alonso-Blanco C."/>
            <person name="Roudier F."/>
            <person name="Carbonero P."/>
            <person name="Paz-Ares J."/>
            <person name="Davis S.J."/>
            <person name="Pecinka A."/>
            <person name="Quesneville H."/>
            <person name="Colot V."/>
            <person name="Lysak M.A."/>
            <person name="Weigel D."/>
            <person name="Coupland G."/>
            <person name="Schneeberger K."/>
        </authorList>
    </citation>
    <scope>NUCLEOTIDE SEQUENCE [LARGE SCALE GENOMIC DNA]</scope>
    <source>
        <strain evidence="12">cv. Pajares</strain>
    </source>
</reference>
<feature type="region of interest" description="Disordered" evidence="7">
    <location>
        <begin position="237"/>
        <end position="278"/>
    </location>
</feature>
<dbReference type="InterPro" id="IPR014886">
    <property type="entry name" value="La_xRRM"/>
</dbReference>
<name>A0A087HJU0_ARAAL</name>
<dbReference type="Pfam" id="PF00076">
    <property type="entry name" value="RRM_1"/>
    <property type="match status" value="1"/>
</dbReference>
<dbReference type="SMART" id="SM00715">
    <property type="entry name" value="LA"/>
    <property type="match status" value="1"/>
</dbReference>
<evidence type="ECO:0000256" key="2">
    <source>
        <dbReference type="ARBA" id="ARBA00004642"/>
    </source>
</evidence>
<feature type="domain" description="XRRM" evidence="10">
    <location>
        <begin position="268"/>
        <end position="399"/>
    </location>
</feature>
<dbReference type="PRINTS" id="PR00302">
    <property type="entry name" value="LUPUSLA"/>
</dbReference>
<keyword evidence="3 6" id="KW-0694">RNA-binding</keyword>
<dbReference type="OMA" id="WENIDNE"/>
<dbReference type="InterPro" id="IPR036388">
    <property type="entry name" value="WH-like_DNA-bd_sf"/>
</dbReference>
<evidence type="ECO:0000256" key="7">
    <source>
        <dbReference type="SAM" id="MobiDB-lite"/>
    </source>
</evidence>
<dbReference type="PANTHER" id="PTHR22792:SF133">
    <property type="entry name" value="LA PROTEIN 2"/>
    <property type="match status" value="1"/>
</dbReference>
<evidence type="ECO:0000256" key="3">
    <source>
        <dbReference type="ARBA" id="ARBA00022884"/>
    </source>
</evidence>
<keyword evidence="4" id="KW-0539">Nucleus</keyword>
<dbReference type="FunFam" id="1.10.10.10:FF:000795">
    <property type="entry name" value="La protein 2"/>
    <property type="match status" value="1"/>
</dbReference>
<dbReference type="CDD" id="cd12291">
    <property type="entry name" value="RRM1_La"/>
    <property type="match status" value="1"/>
</dbReference>
<dbReference type="Proteomes" id="UP000029120">
    <property type="component" value="Chromosome 2"/>
</dbReference>
<keyword evidence="12" id="KW-1185">Reference proteome</keyword>
<dbReference type="InterPro" id="IPR000504">
    <property type="entry name" value="RRM_dom"/>
</dbReference>